<evidence type="ECO:0000256" key="4">
    <source>
        <dbReference type="ARBA" id="ARBA00023034"/>
    </source>
</evidence>
<feature type="transmembrane region" description="Helical" evidence="7">
    <location>
        <begin position="71"/>
        <end position="94"/>
    </location>
</feature>
<keyword evidence="3 6" id="KW-1003">Cell membrane</keyword>
<reference evidence="8 9" key="1">
    <citation type="submission" date="2024-02" db="EMBL/GenBank/DDBJ databases">
        <authorList>
            <person name="Daric V."/>
            <person name="Darras S."/>
        </authorList>
    </citation>
    <scope>NUCLEOTIDE SEQUENCE [LARGE SCALE GENOMIC DNA]</scope>
</reference>
<keyword evidence="7" id="KW-1133">Transmembrane helix</keyword>
<evidence type="ECO:0000313" key="8">
    <source>
        <dbReference type="EMBL" id="CAK8690465.1"/>
    </source>
</evidence>
<evidence type="ECO:0000256" key="1">
    <source>
        <dbReference type="ARBA" id="ARBA00004202"/>
    </source>
</evidence>
<gene>
    <name evidence="8" type="ORF">CVLEPA_LOCUS23080</name>
</gene>
<sequence>MSKSLEKEKKMSQVTDIGSTHEFDLDNRDPTLKNEHVRVWFEDSFAEPDGTHSIDGVWTCSYKTFECSKKCCYIVLSILCGGPCALLWGLMFAMQSCYHIWCIGPYMKSFFIDLGCCAAYWKALVQCYCDPLYESVGKIFGNIRFNHRYEVV</sequence>
<evidence type="ECO:0000256" key="3">
    <source>
        <dbReference type="ARBA" id="ARBA00022475"/>
    </source>
</evidence>
<evidence type="ECO:0000313" key="9">
    <source>
        <dbReference type="Proteomes" id="UP001642483"/>
    </source>
</evidence>
<name>A0ABP0GJT7_CLALP</name>
<evidence type="ECO:0000256" key="6">
    <source>
        <dbReference type="RuleBase" id="RU000680"/>
    </source>
</evidence>
<proteinExistence type="inferred from homology"/>
<keyword evidence="4 6" id="KW-0333">Golgi apparatus</keyword>
<evidence type="ECO:0000256" key="5">
    <source>
        <dbReference type="ARBA" id="ARBA00023136"/>
    </source>
</evidence>
<evidence type="ECO:0000256" key="7">
    <source>
        <dbReference type="SAM" id="Phobius"/>
    </source>
</evidence>
<accession>A0ABP0GJT7</accession>
<organism evidence="8 9">
    <name type="scientific">Clavelina lepadiformis</name>
    <name type="common">Light-bulb sea squirt</name>
    <name type="synonym">Ascidia lepadiformis</name>
    <dbReference type="NCBI Taxonomy" id="159417"/>
    <lineage>
        <taxon>Eukaryota</taxon>
        <taxon>Metazoa</taxon>
        <taxon>Chordata</taxon>
        <taxon>Tunicata</taxon>
        <taxon>Ascidiacea</taxon>
        <taxon>Aplousobranchia</taxon>
        <taxon>Clavelinidae</taxon>
        <taxon>Clavelina</taxon>
    </lineage>
</organism>
<keyword evidence="7" id="KW-0812">Transmembrane</keyword>
<comment type="function">
    <text evidence="6">May act as a scaffolding protein within caveolar membranes. Interacts directly with G-protein alpha subunits and can functionally regulate their activity.</text>
</comment>
<dbReference type="Pfam" id="PF01146">
    <property type="entry name" value="Caveolin"/>
    <property type="match status" value="1"/>
</dbReference>
<comment type="similarity">
    <text evidence="2 6">Belongs to the caveolin family.</text>
</comment>
<comment type="subcellular location">
    <subcellularLocation>
        <location evidence="1 6">Cell membrane</location>
        <topology evidence="1 6">Peripheral membrane protein</topology>
    </subcellularLocation>
    <subcellularLocation>
        <location evidence="6">Golgi apparatus membrane</location>
        <topology evidence="6">Peripheral membrane protein</topology>
    </subcellularLocation>
    <subcellularLocation>
        <location evidence="6">Membrane</location>
        <location evidence="6">Caveola</location>
        <topology evidence="6">Peripheral membrane protein</topology>
    </subcellularLocation>
</comment>
<dbReference type="PANTHER" id="PTHR10844:SF19">
    <property type="entry name" value="CAVEOLIN-2"/>
    <property type="match status" value="1"/>
</dbReference>
<dbReference type="InterPro" id="IPR001612">
    <property type="entry name" value="Caveolin"/>
</dbReference>
<dbReference type="Proteomes" id="UP001642483">
    <property type="component" value="Unassembled WGS sequence"/>
</dbReference>
<comment type="caution">
    <text evidence="8">The sequence shown here is derived from an EMBL/GenBank/DDBJ whole genome shotgun (WGS) entry which is preliminary data.</text>
</comment>
<keyword evidence="9" id="KW-1185">Reference proteome</keyword>
<dbReference type="EMBL" id="CAWYQH010000119">
    <property type="protein sequence ID" value="CAK8690465.1"/>
    <property type="molecule type" value="Genomic_DNA"/>
</dbReference>
<dbReference type="PANTHER" id="PTHR10844">
    <property type="entry name" value="CAVEOLIN"/>
    <property type="match status" value="1"/>
</dbReference>
<evidence type="ECO:0000256" key="2">
    <source>
        <dbReference type="ARBA" id="ARBA00010988"/>
    </source>
</evidence>
<keyword evidence="5 6" id="KW-0472">Membrane</keyword>
<protein>
    <recommendedName>
        <fullName evidence="6">Caveolin</fullName>
    </recommendedName>
</protein>